<dbReference type="Gene3D" id="3.40.50.300">
    <property type="entry name" value="P-loop containing nucleotide triphosphate hydrolases"/>
    <property type="match status" value="1"/>
</dbReference>
<evidence type="ECO:0000313" key="2">
    <source>
        <dbReference type="EMBL" id="KAF6296341.1"/>
    </source>
</evidence>
<dbReference type="SMART" id="SM00072">
    <property type="entry name" value="GuKc"/>
    <property type="match status" value="1"/>
</dbReference>
<dbReference type="EMBL" id="JABWUV010000017">
    <property type="protein sequence ID" value="KAF6296341.1"/>
    <property type="molecule type" value="Genomic_DNA"/>
</dbReference>
<dbReference type="SUPFAM" id="SSF52540">
    <property type="entry name" value="P-loop containing nucleoside triphosphate hydrolases"/>
    <property type="match status" value="1"/>
</dbReference>
<protein>
    <submittedName>
        <fullName evidence="2">Membrane palmitoylated protein 3</fullName>
    </submittedName>
</protein>
<feature type="domain" description="Guanylate kinase-like" evidence="1">
    <location>
        <begin position="46"/>
        <end position="166"/>
    </location>
</feature>
<comment type="caution">
    <text evidence="2">The sequence shown here is derived from an EMBL/GenBank/DDBJ whole genome shotgun (WGS) entry which is preliminary data.</text>
</comment>
<dbReference type="Proteomes" id="UP000527355">
    <property type="component" value="Unassembled WGS sequence"/>
</dbReference>
<gene>
    <name evidence="2" type="ORF">mMyoMyo1_013250</name>
</gene>
<dbReference type="InterPro" id="IPR008145">
    <property type="entry name" value="GK/Ca_channel_bsu"/>
</dbReference>
<dbReference type="PANTHER" id="PTHR23122">
    <property type="entry name" value="MEMBRANE-ASSOCIATED GUANYLATE KINASE MAGUK"/>
    <property type="match status" value="1"/>
</dbReference>
<organism evidence="2 3">
    <name type="scientific">Myotis myotis</name>
    <name type="common">Greater mouse-eared bat</name>
    <name type="synonym">Vespertilio myotis</name>
    <dbReference type="NCBI Taxonomy" id="51298"/>
    <lineage>
        <taxon>Eukaryota</taxon>
        <taxon>Metazoa</taxon>
        <taxon>Chordata</taxon>
        <taxon>Craniata</taxon>
        <taxon>Vertebrata</taxon>
        <taxon>Euteleostomi</taxon>
        <taxon>Mammalia</taxon>
        <taxon>Eutheria</taxon>
        <taxon>Laurasiatheria</taxon>
        <taxon>Chiroptera</taxon>
        <taxon>Yangochiroptera</taxon>
        <taxon>Vespertilionidae</taxon>
        <taxon>Myotis</taxon>
    </lineage>
</organism>
<dbReference type="InterPro" id="IPR008144">
    <property type="entry name" value="Guanylate_kin-like_dom"/>
</dbReference>
<evidence type="ECO:0000259" key="1">
    <source>
        <dbReference type="PROSITE" id="PS50052"/>
    </source>
</evidence>
<keyword evidence="3" id="KW-1185">Reference proteome</keyword>
<accession>A0A7J7T6M5</accession>
<evidence type="ECO:0000313" key="3">
    <source>
        <dbReference type="Proteomes" id="UP000527355"/>
    </source>
</evidence>
<dbReference type="InterPro" id="IPR050716">
    <property type="entry name" value="MAGUK"/>
</dbReference>
<dbReference type="PROSITE" id="PS50052">
    <property type="entry name" value="GUANYLATE_KINASE_2"/>
    <property type="match status" value="1"/>
</dbReference>
<sequence>MFHLTPRRASREGGGGERIVVEVRSCFCANLGELGNCGPFPLWCFRFLEHGEYKENLYGTSLDAIHAVMAKNKVCLVDVEPDALRQLRTSEFKPYIIFVKPAIQEKRKMPPMSPACEDIAAPLDEEQREMSASAAFIDQHYGHLVDAVLVREDLQSAYSQLRALLESLSKDTHWVPISWVR</sequence>
<dbReference type="VEuPathDB" id="HostDB:GeneID_118672276"/>
<name>A0A7J7T6M5_MYOMY</name>
<dbReference type="Pfam" id="PF00625">
    <property type="entry name" value="Guanylate_kin"/>
    <property type="match status" value="1"/>
</dbReference>
<dbReference type="InterPro" id="IPR027417">
    <property type="entry name" value="P-loop_NTPase"/>
</dbReference>
<proteinExistence type="predicted"/>
<dbReference type="AlphaFoldDB" id="A0A7J7T6M5"/>
<reference evidence="2 3" key="1">
    <citation type="journal article" date="2020" name="Nature">
        <title>Six reference-quality genomes reveal evolution of bat adaptations.</title>
        <authorList>
            <person name="Jebb D."/>
            <person name="Huang Z."/>
            <person name="Pippel M."/>
            <person name="Hughes G.M."/>
            <person name="Lavrichenko K."/>
            <person name="Devanna P."/>
            <person name="Winkler S."/>
            <person name="Jermiin L.S."/>
            <person name="Skirmuntt E.C."/>
            <person name="Katzourakis A."/>
            <person name="Burkitt-Gray L."/>
            <person name="Ray D.A."/>
            <person name="Sullivan K.A.M."/>
            <person name="Roscito J.G."/>
            <person name="Kirilenko B.M."/>
            <person name="Davalos L.M."/>
            <person name="Corthals A.P."/>
            <person name="Power M.L."/>
            <person name="Jones G."/>
            <person name="Ransome R.D."/>
            <person name="Dechmann D.K.N."/>
            <person name="Locatelli A.G."/>
            <person name="Puechmaille S.J."/>
            <person name="Fedrigo O."/>
            <person name="Jarvis E.D."/>
            <person name="Hiller M."/>
            <person name="Vernes S.C."/>
            <person name="Myers E.W."/>
            <person name="Teeling E.C."/>
        </authorList>
    </citation>
    <scope>NUCLEOTIDE SEQUENCE [LARGE SCALE GENOMIC DNA]</scope>
    <source>
        <strain evidence="2">MMyoMyo1</strain>
        <tissue evidence="2">Flight muscle</tissue>
    </source>
</reference>